<evidence type="ECO:0000256" key="7">
    <source>
        <dbReference type="SAM" id="MobiDB-lite"/>
    </source>
</evidence>
<keyword evidence="2" id="KW-0963">Cytoplasm</keyword>
<dbReference type="NCBIfam" id="NF045542">
    <property type="entry name" value="Clp_rel_HeadMat"/>
    <property type="match status" value="1"/>
</dbReference>
<evidence type="ECO:0000313" key="8">
    <source>
        <dbReference type="EMBL" id="WDZ87193.1"/>
    </source>
</evidence>
<dbReference type="GO" id="GO:0008233">
    <property type="term" value="F:peptidase activity"/>
    <property type="evidence" value="ECO:0007669"/>
    <property type="project" value="UniProtKB-KW"/>
</dbReference>
<feature type="compositionally biased region" description="Basic and acidic residues" evidence="7">
    <location>
        <begin position="344"/>
        <end position="354"/>
    </location>
</feature>
<evidence type="ECO:0000256" key="5">
    <source>
        <dbReference type="ARBA" id="ARBA00022825"/>
    </source>
</evidence>
<evidence type="ECO:0000256" key="4">
    <source>
        <dbReference type="ARBA" id="ARBA00022801"/>
    </source>
</evidence>
<reference evidence="8 9" key="1">
    <citation type="submission" date="2023-02" db="EMBL/GenBank/DDBJ databases">
        <authorList>
            <person name="Mo P."/>
        </authorList>
    </citation>
    <scope>NUCLEOTIDE SEQUENCE [LARGE SCALE GENOMIC DNA]</scope>
    <source>
        <strain evidence="8 9">HUAS 3</strain>
    </source>
</reference>
<evidence type="ECO:0000256" key="1">
    <source>
        <dbReference type="ARBA" id="ARBA00007039"/>
    </source>
</evidence>
<dbReference type="Proteomes" id="UP001219605">
    <property type="component" value="Chromosome"/>
</dbReference>
<sequence>MSEHVLPELPPHLERLRSRPTAKTGDWYRIEAKATRSAVVSIYDEIGWTGTTAKDFAAELRALDVDEITLRLNSPGGDAWDGIAIYNALRDHQATVHVVVDGLAASAASFIAQAGGRITMNRGAQMMIHDAAGLAIGNARDMRDMAEVLDRVSDSIAGIYADRSGRPAGQFREAMARDTWYTAAEAVEAGLADEVADPDGPTAATNSSQPKVTAAEAARRIHAAALKVTPTVQVGNEHEKGAGRMDPAKIREALGLAPGASDDEVRATLGASGLVGNSTSPTGPAPAPTPQPTPTPSPGSPTPAPDAPAPQPTPRPSAAGGQMVIDQAAWDAQQDTIRRLEAAEARRRREERDQVINQAVQDGKFPPARKQHYERVWDADPEGARELIAGLAKNVVPVAALGYAGDGTDADFDLEFAGLFPPNRKGA</sequence>
<evidence type="ECO:0000256" key="3">
    <source>
        <dbReference type="ARBA" id="ARBA00022670"/>
    </source>
</evidence>
<keyword evidence="4" id="KW-0378">Hydrolase</keyword>
<evidence type="ECO:0000256" key="2">
    <source>
        <dbReference type="ARBA" id="ARBA00022490"/>
    </source>
</evidence>
<dbReference type="PRINTS" id="PR00127">
    <property type="entry name" value="CLPPROTEASEP"/>
</dbReference>
<evidence type="ECO:0000256" key="6">
    <source>
        <dbReference type="RuleBase" id="RU003567"/>
    </source>
</evidence>
<dbReference type="CDD" id="cd07016">
    <property type="entry name" value="S14_ClpP_1"/>
    <property type="match status" value="1"/>
</dbReference>
<evidence type="ECO:0000313" key="9">
    <source>
        <dbReference type="Proteomes" id="UP001219605"/>
    </source>
</evidence>
<accession>A0ABY7ZWD1</accession>
<dbReference type="Pfam" id="PF00574">
    <property type="entry name" value="CLP_protease"/>
    <property type="match status" value="1"/>
</dbReference>
<keyword evidence="5" id="KW-0720">Serine protease</keyword>
<protein>
    <recommendedName>
        <fullName evidence="6">ATP-dependent Clp protease proteolytic subunit</fullName>
    </recommendedName>
</protein>
<dbReference type="PANTHER" id="PTHR10381">
    <property type="entry name" value="ATP-DEPENDENT CLP PROTEASE PROTEOLYTIC SUBUNIT"/>
    <property type="match status" value="1"/>
</dbReference>
<dbReference type="Gene3D" id="3.90.226.10">
    <property type="entry name" value="2-enoyl-CoA Hydratase, Chain A, domain 1"/>
    <property type="match status" value="1"/>
</dbReference>
<dbReference type="InterPro" id="IPR023562">
    <property type="entry name" value="ClpP/TepA"/>
</dbReference>
<dbReference type="PANTHER" id="PTHR10381:SF70">
    <property type="entry name" value="ATP-DEPENDENT CLP PROTEASE PROTEOLYTIC SUBUNIT"/>
    <property type="match status" value="1"/>
</dbReference>
<dbReference type="EMBL" id="CP118615">
    <property type="protein sequence ID" value="WDZ87193.1"/>
    <property type="molecule type" value="Genomic_DNA"/>
</dbReference>
<name>A0ABY7ZWD1_9ACTN</name>
<keyword evidence="3 8" id="KW-0645">Protease</keyword>
<organism evidence="8 9">
    <name type="scientific">Micromonospora cathayae</name>
    <dbReference type="NCBI Taxonomy" id="3028804"/>
    <lineage>
        <taxon>Bacteria</taxon>
        <taxon>Bacillati</taxon>
        <taxon>Actinomycetota</taxon>
        <taxon>Actinomycetes</taxon>
        <taxon>Micromonosporales</taxon>
        <taxon>Micromonosporaceae</taxon>
        <taxon>Micromonospora</taxon>
    </lineage>
</organism>
<comment type="similarity">
    <text evidence="1 6">Belongs to the peptidase S14 family.</text>
</comment>
<gene>
    <name evidence="8" type="ORF">PVK37_12695</name>
</gene>
<feature type="compositionally biased region" description="Pro residues" evidence="7">
    <location>
        <begin position="283"/>
        <end position="315"/>
    </location>
</feature>
<dbReference type="RefSeq" id="WP_275034106.1">
    <property type="nucleotide sequence ID" value="NZ_CP118615.1"/>
</dbReference>
<proteinExistence type="inferred from homology"/>
<keyword evidence="9" id="KW-1185">Reference proteome</keyword>
<dbReference type="InterPro" id="IPR001907">
    <property type="entry name" value="ClpP"/>
</dbReference>
<dbReference type="InterPro" id="IPR029045">
    <property type="entry name" value="ClpP/crotonase-like_dom_sf"/>
</dbReference>
<feature type="region of interest" description="Disordered" evidence="7">
    <location>
        <begin position="344"/>
        <end position="369"/>
    </location>
</feature>
<dbReference type="SUPFAM" id="SSF52096">
    <property type="entry name" value="ClpP/crotonase"/>
    <property type="match status" value="1"/>
</dbReference>
<feature type="region of interest" description="Disordered" evidence="7">
    <location>
        <begin position="272"/>
        <end position="329"/>
    </location>
</feature>
<dbReference type="GO" id="GO:0006508">
    <property type="term" value="P:proteolysis"/>
    <property type="evidence" value="ECO:0007669"/>
    <property type="project" value="UniProtKB-KW"/>
</dbReference>